<feature type="transmembrane region" description="Helical" evidence="4">
    <location>
        <begin position="22"/>
        <end position="42"/>
    </location>
</feature>
<keyword evidence="6" id="KW-1185">Reference proteome</keyword>
<keyword evidence="5" id="KW-0762">Sugar transport</keyword>
<protein>
    <submittedName>
        <fullName evidence="5">Sodium-dependent glucose transporter 1A</fullName>
    </submittedName>
</protein>
<feature type="transmembrane region" description="Helical" evidence="4">
    <location>
        <begin position="118"/>
        <end position="137"/>
    </location>
</feature>
<accession>A0A210R055</accession>
<dbReference type="OrthoDB" id="9626824at2759"/>
<evidence type="ECO:0000256" key="1">
    <source>
        <dbReference type="ARBA" id="ARBA00022692"/>
    </source>
</evidence>
<gene>
    <name evidence="5" type="ORF">KP79_PYT19749</name>
</gene>
<feature type="transmembrane region" description="Helical" evidence="4">
    <location>
        <begin position="305"/>
        <end position="329"/>
    </location>
</feature>
<feature type="transmembrane region" description="Helical" evidence="4">
    <location>
        <begin position="438"/>
        <end position="460"/>
    </location>
</feature>
<evidence type="ECO:0000313" key="5">
    <source>
        <dbReference type="EMBL" id="OWF54285.1"/>
    </source>
</evidence>
<dbReference type="PANTHER" id="PTHR23121">
    <property type="entry name" value="SODIUM-DEPENDENT GLUCOSE TRANSPORTER 1"/>
    <property type="match status" value="1"/>
</dbReference>
<dbReference type="PANTHER" id="PTHR23121:SF9">
    <property type="entry name" value="SODIUM-DEPENDENT GLUCOSE TRANSPORTER 1"/>
    <property type="match status" value="1"/>
</dbReference>
<dbReference type="Gene3D" id="1.20.1250.20">
    <property type="entry name" value="MFS general substrate transporter like domains"/>
    <property type="match status" value="1"/>
</dbReference>
<dbReference type="GO" id="GO:0022857">
    <property type="term" value="F:transmembrane transporter activity"/>
    <property type="evidence" value="ECO:0007669"/>
    <property type="project" value="InterPro"/>
</dbReference>
<feature type="transmembrane region" description="Helical" evidence="4">
    <location>
        <begin position="88"/>
        <end position="112"/>
    </location>
</feature>
<feature type="transmembrane region" description="Helical" evidence="4">
    <location>
        <begin position="472"/>
        <end position="494"/>
    </location>
</feature>
<feature type="transmembrane region" description="Helical" evidence="4">
    <location>
        <begin position="62"/>
        <end position="81"/>
    </location>
</feature>
<dbReference type="InterPro" id="IPR011701">
    <property type="entry name" value="MFS"/>
</dbReference>
<evidence type="ECO:0000256" key="2">
    <source>
        <dbReference type="ARBA" id="ARBA00022989"/>
    </source>
</evidence>
<dbReference type="EMBL" id="NEDP02001107">
    <property type="protein sequence ID" value="OWF54285.1"/>
    <property type="molecule type" value="Genomic_DNA"/>
</dbReference>
<evidence type="ECO:0000313" key="6">
    <source>
        <dbReference type="Proteomes" id="UP000242188"/>
    </source>
</evidence>
<keyword evidence="2 4" id="KW-1133">Transmembrane helix</keyword>
<comment type="caution">
    <text evidence="5">The sequence shown here is derived from an EMBL/GenBank/DDBJ whole genome shotgun (WGS) entry which is preliminary data.</text>
</comment>
<dbReference type="Pfam" id="PF07690">
    <property type="entry name" value="MFS_1"/>
    <property type="match status" value="2"/>
</dbReference>
<dbReference type="Proteomes" id="UP000242188">
    <property type="component" value="Unassembled WGS sequence"/>
</dbReference>
<proteinExistence type="predicted"/>
<dbReference type="AlphaFoldDB" id="A0A210R055"/>
<keyword evidence="5" id="KW-0813">Transport</keyword>
<evidence type="ECO:0000256" key="4">
    <source>
        <dbReference type="SAM" id="Phobius"/>
    </source>
</evidence>
<feature type="transmembrane region" description="Helical" evidence="4">
    <location>
        <begin position="144"/>
        <end position="168"/>
    </location>
</feature>
<name>A0A210R055_MIZYE</name>
<reference evidence="5 6" key="1">
    <citation type="journal article" date="2017" name="Nat. Ecol. Evol.">
        <title>Scallop genome provides insights into evolution of bilaterian karyotype and development.</title>
        <authorList>
            <person name="Wang S."/>
            <person name="Zhang J."/>
            <person name="Jiao W."/>
            <person name="Li J."/>
            <person name="Xun X."/>
            <person name="Sun Y."/>
            <person name="Guo X."/>
            <person name="Huan P."/>
            <person name="Dong B."/>
            <person name="Zhang L."/>
            <person name="Hu X."/>
            <person name="Sun X."/>
            <person name="Wang J."/>
            <person name="Zhao C."/>
            <person name="Wang Y."/>
            <person name="Wang D."/>
            <person name="Huang X."/>
            <person name="Wang R."/>
            <person name="Lv J."/>
            <person name="Li Y."/>
            <person name="Zhang Z."/>
            <person name="Liu B."/>
            <person name="Lu W."/>
            <person name="Hui Y."/>
            <person name="Liang J."/>
            <person name="Zhou Z."/>
            <person name="Hou R."/>
            <person name="Li X."/>
            <person name="Liu Y."/>
            <person name="Li H."/>
            <person name="Ning X."/>
            <person name="Lin Y."/>
            <person name="Zhao L."/>
            <person name="Xing Q."/>
            <person name="Dou J."/>
            <person name="Li Y."/>
            <person name="Mao J."/>
            <person name="Guo H."/>
            <person name="Dou H."/>
            <person name="Li T."/>
            <person name="Mu C."/>
            <person name="Jiang W."/>
            <person name="Fu Q."/>
            <person name="Fu X."/>
            <person name="Miao Y."/>
            <person name="Liu J."/>
            <person name="Yu Q."/>
            <person name="Li R."/>
            <person name="Liao H."/>
            <person name="Li X."/>
            <person name="Kong Y."/>
            <person name="Jiang Z."/>
            <person name="Chourrout D."/>
            <person name="Li R."/>
            <person name="Bao Z."/>
        </authorList>
    </citation>
    <scope>NUCLEOTIDE SEQUENCE [LARGE SCALE GENOMIC DNA]</scope>
    <source>
        <strain evidence="5 6">PY_sf001</strain>
    </source>
</reference>
<organism evidence="5 6">
    <name type="scientific">Mizuhopecten yessoensis</name>
    <name type="common">Japanese scallop</name>
    <name type="synonym">Patinopecten yessoensis</name>
    <dbReference type="NCBI Taxonomy" id="6573"/>
    <lineage>
        <taxon>Eukaryota</taxon>
        <taxon>Metazoa</taxon>
        <taxon>Spiralia</taxon>
        <taxon>Lophotrochozoa</taxon>
        <taxon>Mollusca</taxon>
        <taxon>Bivalvia</taxon>
        <taxon>Autobranchia</taxon>
        <taxon>Pteriomorphia</taxon>
        <taxon>Pectinida</taxon>
        <taxon>Pectinoidea</taxon>
        <taxon>Pectinidae</taxon>
        <taxon>Mizuhopecten</taxon>
    </lineage>
</organism>
<keyword evidence="3 4" id="KW-0472">Membrane</keyword>
<sequence>MDGGTDQKTHPIRPEKASRQKVLYSICIYGTFFMIGWNRGLFGPSFPDIQHICQVNLKLGSWIPTTFFIGYTFGSLTGGLLERLNRKLIFGISLVILTICVAVTPWCVVFGVMIAAHVVQGFCQGVVDTIGNSEILLIWKNKRLLFFCLELMYCIGGFASPLVAAPFLMDIPANRDTPINVTTETYLPSFYNESLNNSVPGPSQQINVDRTKETIDFASTTPSSPVTFRSMIYIPYSLTAILILCISIAFLVLYFVYKQDNCTDITRQIDTKEPEDESKPIAMTKELAEPEVELKSGRSSRKLPALVQGCCLVTASGLLLFFVGIGEAFVSYLTVFCVDYLKWTPADGALITSITNICGIVSVIMSFLMTCVNTLVYAGINCGFVFLSFVGILISSIYYYEIGMWISCCVHGFFRAMVFSLIFTWINEYITPVTGKISSLFMISACFGAAVNPVMLGNIMEAFGEIWLCYGFVAEGFLVLLLYVVLVGFTRYAVKHFGKTFDKTQTYETTASVTETFIQGGDKTNEVRL</sequence>
<feature type="transmembrane region" description="Helical" evidence="4">
    <location>
        <begin position="375"/>
        <end position="398"/>
    </location>
</feature>
<keyword evidence="1 4" id="KW-0812">Transmembrane</keyword>
<evidence type="ECO:0000256" key="3">
    <source>
        <dbReference type="ARBA" id="ARBA00023136"/>
    </source>
</evidence>
<feature type="transmembrane region" description="Helical" evidence="4">
    <location>
        <begin position="404"/>
        <end position="426"/>
    </location>
</feature>
<feature type="transmembrane region" description="Helical" evidence="4">
    <location>
        <begin position="233"/>
        <end position="257"/>
    </location>
</feature>
<feature type="transmembrane region" description="Helical" evidence="4">
    <location>
        <begin position="349"/>
        <end position="368"/>
    </location>
</feature>
<dbReference type="SUPFAM" id="SSF103473">
    <property type="entry name" value="MFS general substrate transporter"/>
    <property type="match status" value="1"/>
</dbReference>
<dbReference type="InterPro" id="IPR036259">
    <property type="entry name" value="MFS_trans_sf"/>
</dbReference>